<keyword evidence="6" id="KW-0408">Iron</keyword>
<evidence type="ECO:0000256" key="4">
    <source>
        <dbReference type="ARBA" id="ARBA00022496"/>
    </source>
</evidence>
<reference evidence="16 17" key="1">
    <citation type="submission" date="2020-03" db="EMBL/GenBank/DDBJ databases">
        <authorList>
            <person name="Wang L."/>
            <person name="He N."/>
            <person name="Li Y."/>
            <person name="Fang Y."/>
            <person name="Zhang F."/>
        </authorList>
    </citation>
    <scope>NUCLEOTIDE SEQUENCE [LARGE SCALE GENOMIC DNA]</scope>
    <source>
        <strain evidence="16 17">36D10-4-7</strain>
    </source>
</reference>
<evidence type="ECO:0000256" key="9">
    <source>
        <dbReference type="ARBA" id="ARBA00023136"/>
    </source>
</evidence>
<keyword evidence="2 11" id="KW-0813">Transport</keyword>
<evidence type="ECO:0000256" key="8">
    <source>
        <dbReference type="ARBA" id="ARBA00023077"/>
    </source>
</evidence>
<keyword evidence="7" id="KW-0406">Ion transport</keyword>
<feature type="compositionally biased region" description="Low complexity" evidence="13">
    <location>
        <begin position="41"/>
        <end position="61"/>
    </location>
</feature>
<dbReference type="PANTHER" id="PTHR32552:SF81">
    <property type="entry name" value="TONB-DEPENDENT OUTER MEMBRANE RECEPTOR"/>
    <property type="match status" value="1"/>
</dbReference>
<dbReference type="PANTHER" id="PTHR32552">
    <property type="entry name" value="FERRICHROME IRON RECEPTOR-RELATED"/>
    <property type="match status" value="1"/>
</dbReference>
<evidence type="ECO:0000313" key="17">
    <source>
        <dbReference type="Proteomes" id="UP000732399"/>
    </source>
</evidence>
<keyword evidence="8 12" id="KW-0798">TonB box</keyword>
<evidence type="ECO:0000256" key="12">
    <source>
        <dbReference type="RuleBase" id="RU003357"/>
    </source>
</evidence>
<evidence type="ECO:0000256" key="2">
    <source>
        <dbReference type="ARBA" id="ARBA00022448"/>
    </source>
</evidence>
<comment type="caution">
    <text evidence="16">The sequence shown here is derived from an EMBL/GenBank/DDBJ whole genome shotgun (WGS) entry which is preliminary data.</text>
</comment>
<dbReference type="InterPro" id="IPR036942">
    <property type="entry name" value="Beta-barrel_TonB_sf"/>
</dbReference>
<feature type="region of interest" description="Disordered" evidence="13">
    <location>
        <begin position="1"/>
        <end position="64"/>
    </location>
</feature>
<evidence type="ECO:0000256" key="13">
    <source>
        <dbReference type="SAM" id="MobiDB-lite"/>
    </source>
</evidence>
<feature type="domain" description="TonB-dependent receptor plug" evidence="15">
    <location>
        <begin position="76"/>
        <end position="182"/>
    </location>
</feature>
<organism evidence="16 17">
    <name type="scientific">Sphingomonas corticis</name>
    <dbReference type="NCBI Taxonomy" id="2722791"/>
    <lineage>
        <taxon>Bacteria</taxon>
        <taxon>Pseudomonadati</taxon>
        <taxon>Pseudomonadota</taxon>
        <taxon>Alphaproteobacteria</taxon>
        <taxon>Sphingomonadales</taxon>
        <taxon>Sphingomonadaceae</taxon>
        <taxon>Sphingomonas</taxon>
    </lineage>
</organism>
<dbReference type="Pfam" id="PF00593">
    <property type="entry name" value="TonB_dep_Rec_b-barrel"/>
    <property type="match status" value="1"/>
</dbReference>
<keyword evidence="3 11" id="KW-1134">Transmembrane beta strand</keyword>
<comment type="similarity">
    <text evidence="11 12">Belongs to the TonB-dependent receptor family.</text>
</comment>
<evidence type="ECO:0000313" key="16">
    <source>
        <dbReference type="EMBL" id="NJR80074.1"/>
    </source>
</evidence>
<dbReference type="SUPFAM" id="SSF56935">
    <property type="entry name" value="Porins"/>
    <property type="match status" value="1"/>
</dbReference>
<evidence type="ECO:0000256" key="1">
    <source>
        <dbReference type="ARBA" id="ARBA00004571"/>
    </source>
</evidence>
<evidence type="ECO:0000256" key="7">
    <source>
        <dbReference type="ARBA" id="ARBA00023065"/>
    </source>
</evidence>
<keyword evidence="5 11" id="KW-0812">Transmembrane</keyword>
<dbReference type="Proteomes" id="UP000732399">
    <property type="component" value="Unassembled WGS sequence"/>
</dbReference>
<feature type="domain" description="TonB-dependent receptor-like beta-barrel" evidence="14">
    <location>
        <begin position="307"/>
        <end position="765"/>
    </location>
</feature>
<keyword evidence="4" id="KW-0410">Iron transport</keyword>
<sequence length="813" mass="85776">MSGAVAALTMAAPAEARTGVEAPVGAQADVDGAGYQTAGEPSADASATPAQSSTTDPSSSSGGDIVVTAQKRSQSVQDVPLSVVALGQDQLVEQRVETVSDLQRVVPNFTAQRGASVSNLRLNIRGIGAPGNTAIDQSVALFLDGVYVARPSAVYSSFLDIAAVEVVRGPQGTLFGRNTTAGGIILRSADPADATSQSAYVEAGNYGRYKTEAVANAALSDRLRLRAALQLAGTDGFGRNLLDGSRFGGQESATGRLGLGVDLTETLSWTGKFDFSHVTGDGQTAAEAIGATISGTQLASFAARLGGAGNLPELGDATDFRVNQITAGDLDDRQYGGSSTFVLSLGDWDVRLISGYRDYRNSQFDGEVLFVAVPLVSRNQMLNSESSSHELQIVSPSDSLLGGRLSFVGGLYYFQEDLEIGERLNLSRTFCTTFATGATQQACLRDPLAGATDLSFSQSGDSVAVYGQADLDVLPEVTLQLGARYTWDDKTGRFDQLVANRVATALRAPESVSLRFKDDRPTYRAALAWDAADDVHLFASYSTGYKAGGFNSGGGSAALGAARRTFSSETATNYELGVRTRFADRRVTLNATLYRIDLDSFQDRSFDGTSFVISNAGSLRHQGFEAEGRVAVTRGFDVSGSIAYLDSEFRSFRTASAFPGCSGASPPIAGCGPVGGDRTIQDLTGGRAHYAPEWQGALNATYETDVRGWGLKLTGGMTYIGEQFVGSVTDNNPQTIQRPFSLFNGRIALTPPGETFEIAVFGDNLTDKGYCPNILYQPNDSLFGVRNPATGGTLARCFPGSPRTYGASLRARF</sequence>
<evidence type="ECO:0000256" key="6">
    <source>
        <dbReference type="ARBA" id="ARBA00023004"/>
    </source>
</evidence>
<dbReference type="PROSITE" id="PS52016">
    <property type="entry name" value="TONB_DEPENDENT_REC_3"/>
    <property type="match status" value="1"/>
</dbReference>
<evidence type="ECO:0000256" key="5">
    <source>
        <dbReference type="ARBA" id="ARBA00022692"/>
    </source>
</evidence>
<keyword evidence="9 11" id="KW-0472">Membrane</keyword>
<dbReference type="InterPro" id="IPR012910">
    <property type="entry name" value="Plug_dom"/>
</dbReference>
<dbReference type="RefSeq" id="WP_168135629.1">
    <property type="nucleotide sequence ID" value="NZ_JAAVJH010000012.1"/>
</dbReference>
<keyword evidence="16" id="KW-0675">Receptor</keyword>
<evidence type="ECO:0000259" key="14">
    <source>
        <dbReference type="Pfam" id="PF00593"/>
    </source>
</evidence>
<proteinExistence type="inferred from homology"/>
<dbReference type="InterPro" id="IPR039426">
    <property type="entry name" value="TonB-dep_rcpt-like"/>
</dbReference>
<evidence type="ECO:0000256" key="11">
    <source>
        <dbReference type="PROSITE-ProRule" id="PRU01360"/>
    </source>
</evidence>
<protein>
    <submittedName>
        <fullName evidence="16">TonB-dependent receptor</fullName>
    </submittedName>
</protein>
<dbReference type="EMBL" id="JAAVJH010000012">
    <property type="protein sequence ID" value="NJR80074.1"/>
    <property type="molecule type" value="Genomic_DNA"/>
</dbReference>
<dbReference type="Gene3D" id="2.40.170.20">
    <property type="entry name" value="TonB-dependent receptor, beta-barrel domain"/>
    <property type="match status" value="1"/>
</dbReference>
<evidence type="ECO:0000256" key="3">
    <source>
        <dbReference type="ARBA" id="ARBA00022452"/>
    </source>
</evidence>
<dbReference type="Pfam" id="PF07715">
    <property type="entry name" value="Plug"/>
    <property type="match status" value="1"/>
</dbReference>
<comment type="subcellular location">
    <subcellularLocation>
        <location evidence="1 11">Cell outer membrane</location>
        <topology evidence="1 11">Multi-pass membrane protein</topology>
    </subcellularLocation>
</comment>
<name>A0ABX1CQ90_9SPHN</name>
<dbReference type="InterPro" id="IPR000531">
    <property type="entry name" value="Beta-barrel_TonB"/>
</dbReference>
<keyword evidence="10 11" id="KW-0998">Cell outer membrane</keyword>
<accession>A0ABX1CQ90</accession>
<evidence type="ECO:0000259" key="15">
    <source>
        <dbReference type="Pfam" id="PF07715"/>
    </source>
</evidence>
<evidence type="ECO:0000256" key="10">
    <source>
        <dbReference type="ARBA" id="ARBA00023237"/>
    </source>
</evidence>
<gene>
    <name evidence="16" type="ORF">HBH26_15940</name>
</gene>
<keyword evidence="17" id="KW-1185">Reference proteome</keyword>